<dbReference type="GeneID" id="34522835"/>
<dbReference type="InterPro" id="IPR009072">
    <property type="entry name" value="Histone-fold"/>
</dbReference>
<reference evidence="1" key="2">
    <citation type="submission" date="2014-02" db="EMBL/GenBank/DDBJ databases">
        <title>Complete DNA sequence of /Kuraishia capsulata/ illustrates novel genomic features among budding yeasts (/Saccharomycotina/).</title>
        <authorList>
            <person name="Morales L."/>
            <person name="Noel B."/>
            <person name="Porcel B."/>
            <person name="Marcet-Houben M."/>
            <person name="Hullo M-F."/>
            <person name="Sacerdot C."/>
            <person name="Tekaia F."/>
            <person name="Leh-Louis V."/>
            <person name="Despons L."/>
            <person name="Khanna V."/>
            <person name="Aury J-M."/>
            <person name="Barbe V."/>
            <person name="Couloux A."/>
            <person name="Labadie K."/>
            <person name="Pelletier E."/>
            <person name="Souciet J-L."/>
            <person name="Boekhout T."/>
            <person name="Gabaldon T."/>
            <person name="Wincker P."/>
            <person name="Dujon B."/>
        </authorList>
    </citation>
    <scope>NUCLEOTIDE SEQUENCE</scope>
    <source>
        <strain evidence="1">CBS 1993</strain>
    </source>
</reference>
<proteinExistence type="predicted"/>
<evidence type="ECO:0000313" key="2">
    <source>
        <dbReference type="Proteomes" id="UP000019384"/>
    </source>
</evidence>
<dbReference type="EMBL" id="HG793130">
    <property type="protein sequence ID" value="CDK29462.1"/>
    <property type="molecule type" value="Genomic_DNA"/>
</dbReference>
<protein>
    <recommendedName>
        <fullName evidence="3">Transcription factor CBF/NF-Y/archaeal histone domain-containing protein</fullName>
    </recommendedName>
</protein>
<dbReference type="HOGENOM" id="CLU_196200_0_0_1"/>
<dbReference type="CDD" id="cd13732">
    <property type="entry name" value="HFD_CENP-W"/>
    <property type="match status" value="1"/>
</dbReference>
<dbReference type="Gene3D" id="1.10.20.10">
    <property type="entry name" value="Histone, subunit A"/>
    <property type="match status" value="1"/>
</dbReference>
<evidence type="ECO:0008006" key="3">
    <source>
        <dbReference type="Google" id="ProtNLM"/>
    </source>
</evidence>
<keyword evidence="2" id="KW-1185">Reference proteome</keyword>
<sequence>MSLKRSKVKKILRKKTSMKLRNDSTDLIIYLNYMRFMSAVLAESERLAVENSSSEILPSHLDRAKIDLMKVFRG</sequence>
<dbReference type="OrthoDB" id="2543597at2759"/>
<name>W6MUP7_9ASCO</name>
<accession>W6MUP7</accession>
<gene>
    <name evidence="1" type="ORF">KUCA_T00005450001</name>
</gene>
<organism evidence="1 2">
    <name type="scientific">Kuraishia capsulata CBS 1993</name>
    <dbReference type="NCBI Taxonomy" id="1382522"/>
    <lineage>
        <taxon>Eukaryota</taxon>
        <taxon>Fungi</taxon>
        <taxon>Dikarya</taxon>
        <taxon>Ascomycota</taxon>
        <taxon>Saccharomycotina</taxon>
        <taxon>Pichiomycetes</taxon>
        <taxon>Pichiales</taxon>
        <taxon>Pichiaceae</taxon>
        <taxon>Kuraishia</taxon>
    </lineage>
</organism>
<dbReference type="AlphaFoldDB" id="W6MUP7"/>
<reference evidence="1" key="1">
    <citation type="submission" date="2013-12" db="EMBL/GenBank/DDBJ databases">
        <authorList>
            <person name="Genoscope - CEA"/>
        </authorList>
    </citation>
    <scope>NUCLEOTIDE SEQUENCE</scope>
    <source>
        <strain evidence="1">CBS 1993</strain>
    </source>
</reference>
<dbReference type="Proteomes" id="UP000019384">
    <property type="component" value="Unassembled WGS sequence"/>
</dbReference>
<dbReference type="RefSeq" id="XP_022461447.1">
    <property type="nucleotide sequence ID" value="XM_022600646.1"/>
</dbReference>
<evidence type="ECO:0000313" key="1">
    <source>
        <dbReference type="EMBL" id="CDK29462.1"/>
    </source>
</evidence>
<dbReference type="GO" id="GO:0046982">
    <property type="term" value="F:protein heterodimerization activity"/>
    <property type="evidence" value="ECO:0007669"/>
    <property type="project" value="InterPro"/>
</dbReference>